<evidence type="ECO:0000256" key="1">
    <source>
        <dbReference type="SAM" id="MobiDB-lite"/>
    </source>
</evidence>
<gene>
    <name evidence="2" type="ORF">EYF80_068396</name>
</gene>
<sequence>MYRSQRTTGTAAAQPRLRGTAPRLQDPRRRVAHLLLDEGERPGCVAPAGLREAQRLTDQPELPMRRTLVALASAAAAQDPRRLELRAQKHLRRNTESPVSTPREHAA</sequence>
<evidence type="ECO:0000313" key="2">
    <source>
        <dbReference type="EMBL" id="TNN21494.1"/>
    </source>
</evidence>
<protein>
    <submittedName>
        <fullName evidence="2">Uncharacterized protein</fullName>
    </submittedName>
</protein>
<name>A0A4Z2DY88_9TELE</name>
<proteinExistence type="predicted"/>
<feature type="region of interest" description="Disordered" evidence="1">
    <location>
        <begin position="1"/>
        <end position="25"/>
    </location>
</feature>
<feature type="compositionally biased region" description="Polar residues" evidence="1">
    <location>
        <begin position="1"/>
        <end position="11"/>
    </location>
</feature>
<keyword evidence="3" id="KW-1185">Reference proteome</keyword>
<dbReference type="AlphaFoldDB" id="A0A4Z2DY88"/>
<accession>A0A4Z2DY88</accession>
<dbReference type="EMBL" id="SRLO01027648">
    <property type="protein sequence ID" value="TNN21494.1"/>
    <property type="molecule type" value="Genomic_DNA"/>
</dbReference>
<dbReference type="Proteomes" id="UP000314294">
    <property type="component" value="Unassembled WGS sequence"/>
</dbReference>
<reference evidence="2 3" key="1">
    <citation type="submission" date="2019-03" db="EMBL/GenBank/DDBJ databases">
        <title>First draft genome of Liparis tanakae, snailfish: a comprehensive survey of snailfish specific genes.</title>
        <authorList>
            <person name="Kim W."/>
            <person name="Song I."/>
            <person name="Jeong J.-H."/>
            <person name="Kim D."/>
            <person name="Kim S."/>
            <person name="Ryu S."/>
            <person name="Song J.Y."/>
            <person name="Lee S.K."/>
        </authorList>
    </citation>
    <scope>NUCLEOTIDE SEQUENCE [LARGE SCALE GENOMIC DNA]</scope>
    <source>
        <tissue evidence="2">Muscle</tissue>
    </source>
</reference>
<evidence type="ECO:0000313" key="3">
    <source>
        <dbReference type="Proteomes" id="UP000314294"/>
    </source>
</evidence>
<organism evidence="2 3">
    <name type="scientific">Liparis tanakae</name>
    <name type="common">Tanaka's snailfish</name>
    <dbReference type="NCBI Taxonomy" id="230148"/>
    <lineage>
        <taxon>Eukaryota</taxon>
        <taxon>Metazoa</taxon>
        <taxon>Chordata</taxon>
        <taxon>Craniata</taxon>
        <taxon>Vertebrata</taxon>
        <taxon>Euteleostomi</taxon>
        <taxon>Actinopterygii</taxon>
        <taxon>Neopterygii</taxon>
        <taxon>Teleostei</taxon>
        <taxon>Neoteleostei</taxon>
        <taxon>Acanthomorphata</taxon>
        <taxon>Eupercaria</taxon>
        <taxon>Perciformes</taxon>
        <taxon>Cottioidei</taxon>
        <taxon>Cottales</taxon>
        <taxon>Liparidae</taxon>
        <taxon>Liparis</taxon>
    </lineage>
</organism>
<comment type="caution">
    <text evidence="2">The sequence shown here is derived from an EMBL/GenBank/DDBJ whole genome shotgun (WGS) entry which is preliminary data.</text>
</comment>
<feature type="region of interest" description="Disordered" evidence="1">
    <location>
        <begin position="73"/>
        <end position="107"/>
    </location>
</feature>